<feature type="transmembrane region" description="Helical" evidence="1">
    <location>
        <begin position="276"/>
        <end position="295"/>
    </location>
</feature>
<reference evidence="2 3" key="1">
    <citation type="submission" date="2017-06" db="EMBL/GenBank/DDBJ databases">
        <authorList>
            <person name="Kim H.J."/>
            <person name="Triplett B.A."/>
        </authorList>
    </citation>
    <scope>NUCLEOTIDE SEQUENCE [LARGE SCALE GENOMIC DNA]</scope>
    <source>
        <strain evidence="2 3">DSM 29339</strain>
    </source>
</reference>
<dbReference type="AlphaFoldDB" id="A0A239D3Z1"/>
<dbReference type="InterPro" id="IPR007059">
    <property type="entry name" value="DmsC"/>
</dbReference>
<dbReference type="EMBL" id="FZOY01000001">
    <property type="protein sequence ID" value="SNS26313.1"/>
    <property type="molecule type" value="Genomic_DNA"/>
</dbReference>
<keyword evidence="1" id="KW-0812">Transmembrane</keyword>
<dbReference type="GO" id="GO:0009389">
    <property type="term" value="F:dimethyl sulfoxide reductase activity"/>
    <property type="evidence" value="ECO:0007669"/>
    <property type="project" value="TreeGrafter"/>
</dbReference>
<dbReference type="Pfam" id="PF04976">
    <property type="entry name" value="DmsC"/>
    <property type="match status" value="1"/>
</dbReference>
<dbReference type="GO" id="GO:0005886">
    <property type="term" value="C:plasma membrane"/>
    <property type="evidence" value="ECO:0007669"/>
    <property type="project" value="TreeGrafter"/>
</dbReference>
<name>A0A239D3Z1_9RHOB</name>
<organism evidence="2 3">
    <name type="scientific">Tropicimonas sediminicola</name>
    <dbReference type="NCBI Taxonomy" id="1031541"/>
    <lineage>
        <taxon>Bacteria</taxon>
        <taxon>Pseudomonadati</taxon>
        <taxon>Pseudomonadota</taxon>
        <taxon>Alphaproteobacteria</taxon>
        <taxon>Rhodobacterales</taxon>
        <taxon>Roseobacteraceae</taxon>
        <taxon>Tropicimonas</taxon>
    </lineage>
</organism>
<feature type="transmembrane region" description="Helical" evidence="1">
    <location>
        <begin position="7"/>
        <end position="32"/>
    </location>
</feature>
<dbReference type="OrthoDB" id="5520897at2"/>
<keyword evidence="1" id="KW-0472">Membrane</keyword>
<keyword evidence="3" id="KW-1185">Reference proteome</keyword>
<feature type="transmembrane region" description="Helical" evidence="1">
    <location>
        <begin position="147"/>
        <end position="167"/>
    </location>
</feature>
<accession>A0A239D3Z1</accession>
<dbReference type="GO" id="GO:0019645">
    <property type="term" value="P:anaerobic electron transport chain"/>
    <property type="evidence" value="ECO:0007669"/>
    <property type="project" value="InterPro"/>
</dbReference>
<feature type="transmembrane region" description="Helical" evidence="1">
    <location>
        <begin position="112"/>
        <end position="135"/>
    </location>
</feature>
<keyword evidence="1" id="KW-1133">Transmembrane helix</keyword>
<feature type="transmembrane region" description="Helical" evidence="1">
    <location>
        <begin position="173"/>
        <end position="190"/>
    </location>
</feature>
<dbReference type="PANTHER" id="PTHR38095">
    <property type="entry name" value="ANAEROBIC DIMETHYL SULFOXIDE REDUCTASE CHAIN YNFH"/>
    <property type="match status" value="1"/>
</dbReference>
<feature type="transmembrane region" description="Helical" evidence="1">
    <location>
        <begin position="84"/>
        <end position="106"/>
    </location>
</feature>
<dbReference type="PANTHER" id="PTHR38095:SF1">
    <property type="entry name" value="ANAEROBIC DIMETHYL SULFOXIDE REDUCTASE CHAIN YNFH"/>
    <property type="match status" value="1"/>
</dbReference>
<evidence type="ECO:0000313" key="3">
    <source>
        <dbReference type="Proteomes" id="UP000198426"/>
    </source>
</evidence>
<evidence type="ECO:0000313" key="2">
    <source>
        <dbReference type="EMBL" id="SNS26313.1"/>
    </source>
</evidence>
<protein>
    <submittedName>
        <fullName evidence="2">DMSO reductase anchor subunit</fullName>
    </submittedName>
</protein>
<feature type="transmembrane region" description="Helical" evidence="1">
    <location>
        <begin position="252"/>
        <end position="270"/>
    </location>
</feature>
<proteinExistence type="predicted"/>
<dbReference type="Proteomes" id="UP000198426">
    <property type="component" value="Unassembled WGS sequence"/>
</dbReference>
<dbReference type="GO" id="GO:0009390">
    <property type="term" value="C:dimethyl sulfoxide reductase complex"/>
    <property type="evidence" value="ECO:0007669"/>
    <property type="project" value="TreeGrafter"/>
</dbReference>
<feature type="transmembrane region" description="Helical" evidence="1">
    <location>
        <begin position="38"/>
        <end position="63"/>
    </location>
</feature>
<sequence length="312" mass="32836">MHPAYSVIFFTVASGAGYGLLFWLSLAALVGAMPGGRWLMVAGMLLALALVTFGLLSSARHLGHPERALGAFSQWRSSWLSREAVAAAATYVPAGLLLLLAAFGGASAVASFAALLTALGAAATVYCTARIYASLRTIRHWNRKDVVWIYLALALASGGLLFCLLLALGGHALGIAGPLSLAALLAAAWLKARYWAAVDADPGAYTVEMALGMPDLGTPRPLDPPHTMPNFVMREMGYSVGRKHAVKLRRGVLLALFAVPAVLLALSLITGLSAPLLVLGVLSAAGGLLVERWLFFAEAEHVSQLYYGLQRA</sequence>
<evidence type="ECO:0000256" key="1">
    <source>
        <dbReference type="SAM" id="Phobius"/>
    </source>
</evidence>
<dbReference type="RefSeq" id="WP_089231128.1">
    <property type="nucleotide sequence ID" value="NZ_FZOY01000001.1"/>
</dbReference>
<gene>
    <name evidence="2" type="ORF">SAMN05421757_101601</name>
</gene>